<sequence length="256" mass="28498">MLVATFNINDVNRRLDNLLEWLASRKPDVACLQELKCEHKRFPADALSRAGYGAVWQGQRTWNGVAILARGAEPVLTRTALPGDPADRQARYIEAAVNGVLIASIYAPNGNPQPGPKFDYKLAWLKRLQAHATALRKTGAPVVLAGDYNVVPGDLDIYPTRSYDDNALVQPESRAAFRRLVGRSWTDALRARHPGARIYTFWDYKRQRWQRDAGLRLDHLLLSPSVAGRLRDAGIDRAVRGCDGASDHAPAWIRLA</sequence>
<dbReference type="PANTHER" id="PTHR43250:SF1">
    <property type="entry name" value="EXODEOXYRIBONUCLEASE III"/>
    <property type="match status" value="1"/>
</dbReference>
<evidence type="ECO:0000256" key="3">
    <source>
        <dbReference type="ARBA" id="ARBA00022723"/>
    </source>
</evidence>
<dbReference type="InterPro" id="IPR037493">
    <property type="entry name" value="ExoIII-like"/>
</dbReference>
<accession>A0ABV3R606</accession>
<dbReference type="InterPro" id="IPR036691">
    <property type="entry name" value="Endo/exonu/phosph_ase_sf"/>
</dbReference>
<organism evidence="7 8">
    <name type="scientific">Mesorhizobium marinum</name>
    <dbReference type="NCBI Taxonomy" id="3228790"/>
    <lineage>
        <taxon>Bacteria</taxon>
        <taxon>Pseudomonadati</taxon>
        <taxon>Pseudomonadota</taxon>
        <taxon>Alphaproteobacteria</taxon>
        <taxon>Hyphomicrobiales</taxon>
        <taxon>Phyllobacteriaceae</taxon>
        <taxon>Mesorhizobium</taxon>
    </lineage>
</organism>
<dbReference type="NCBIfam" id="TIGR00633">
    <property type="entry name" value="xth"/>
    <property type="match status" value="1"/>
</dbReference>
<reference evidence="7 8" key="1">
    <citation type="submission" date="2024-06" db="EMBL/GenBank/DDBJ databases">
        <authorList>
            <person name="Tuo L."/>
        </authorList>
    </citation>
    <scope>NUCLEOTIDE SEQUENCE [LARGE SCALE GENOMIC DNA]</scope>
    <source>
        <strain evidence="7 8">ZMM04-5</strain>
    </source>
</reference>
<dbReference type="PROSITE" id="PS51435">
    <property type="entry name" value="AP_NUCLEASE_F1_4"/>
    <property type="match status" value="1"/>
</dbReference>
<protein>
    <submittedName>
        <fullName evidence="7">Exodeoxyribonuclease III</fullName>
        <ecNumber evidence="7">3.1.11.2</ecNumber>
    </submittedName>
</protein>
<dbReference type="Pfam" id="PF03372">
    <property type="entry name" value="Exo_endo_phos"/>
    <property type="match status" value="1"/>
</dbReference>
<dbReference type="EC" id="3.1.11.2" evidence="7"/>
<dbReference type="InterPro" id="IPR004808">
    <property type="entry name" value="AP_endonuc_1"/>
</dbReference>
<dbReference type="Proteomes" id="UP001556196">
    <property type="component" value="Unassembled WGS sequence"/>
</dbReference>
<evidence type="ECO:0000313" key="8">
    <source>
        <dbReference type="Proteomes" id="UP001556196"/>
    </source>
</evidence>
<evidence type="ECO:0000259" key="6">
    <source>
        <dbReference type="Pfam" id="PF03372"/>
    </source>
</evidence>
<feature type="domain" description="Endonuclease/exonuclease/phosphatase" evidence="6">
    <location>
        <begin position="4"/>
        <end position="248"/>
    </location>
</feature>
<dbReference type="EMBL" id="JBFOCI010000011">
    <property type="protein sequence ID" value="MEW9808744.1"/>
    <property type="molecule type" value="Genomic_DNA"/>
</dbReference>
<comment type="caution">
    <text evidence="7">The sequence shown here is derived from an EMBL/GenBank/DDBJ whole genome shotgun (WGS) entry which is preliminary data.</text>
</comment>
<keyword evidence="8" id="KW-1185">Reference proteome</keyword>
<dbReference type="RefSeq" id="WP_367725988.1">
    <property type="nucleotide sequence ID" value="NZ_JBFOCI010000011.1"/>
</dbReference>
<dbReference type="InterPro" id="IPR005135">
    <property type="entry name" value="Endo/exonuclease/phosphatase"/>
</dbReference>
<keyword evidence="5" id="KW-0460">Magnesium</keyword>
<name>A0ABV3R606_9HYPH</name>
<proteinExistence type="inferred from homology"/>
<evidence type="ECO:0000256" key="1">
    <source>
        <dbReference type="ARBA" id="ARBA00001946"/>
    </source>
</evidence>
<evidence type="ECO:0000313" key="7">
    <source>
        <dbReference type="EMBL" id="MEW9808744.1"/>
    </source>
</evidence>
<dbReference type="NCBIfam" id="TIGR00195">
    <property type="entry name" value="exoDNase_III"/>
    <property type="match status" value="1"/>
</dbReference>
<evidence type="ECO:0000256" key="4">
    <source>
        <dbReference type="ARBA" id="ARBA00022801"/>
    </source>
</evidence>
<gene>
    <name evidence="7" type="ORF">ABUE31_22375</name>
</gene>
<dbReference type="CDD" id="cd09086">
    <property type="entry name" value="ExoIII-like_AP-endo"/>
    <property type="match status" value="1"/>
</dbReference>
<dbReference type="GO" id="GO:0008311">
    <property type="term" value="F:double-stranded DNA 3'-5' DNA exonuclease activity"/>
    <property type="evidence" value="ECO:0007669"/>
    <property type="project" value="UniProtKB-EC"/>
</dbReference>
<dbReference type="Gene3D" id="3.60.10.10">
    <property type="entry name" value="Endonuclease/exonuclease/phosphatase"/>
    <property type="match status" value="1"/>
</dbReference>
<dbReference type="PANTHER" id="PTHR43250">
    <property type="entry name" value="EXODEOXYRIBONUCLEASE III"/>
    <property type="match status" value="1"/>
</dbReference>
<evidence type="ECO:0000256" key="5">
    <source>
        <dbReference type="ARBA" id="ARBA00022842"/>
    </source>
</evidence>
<comment type="similarity">
    <text evidence="2">Belongs to the DNA repair enzymes AP/ExoA family.</text>
</comment>
<evidence type="ECO:0000256" key="2">
    <source>
        <dbReference type="ARBA" id="ARBA00007092"/>
    </source>
</evidence>
<keyword evidence="3" id="KW-0479">Metal-binding</keyword>
<comment type="cofactor">
    <cofactor evidence="1">
        <name>Mg(2+)</name>
        <dbReference type="ChEBI" id="CHEBI:18420"/>
    </cofactor>
</comment>
<keyword evidence="4 7" id="KW-0378">Hydrolase</keyword>
<dbReference type="SUPFAM" id="SSF56219">
    <property type="entry name" value="DNase I-like"/>
    <property type="match status" value="1"/>
</dbReference>